<name>A0A1M5UVA1_9FIRM</name>
<sequence length="387" mass="44573">MKNLSNKTLTILSVVFALLSGLLIYCSYLNFAEVSSTQAVYRNQNKKLKSELKNRENSINSYQAKLDSIEVKSKELSEDANKYESLSGKIDSGAIYSNYNKYLLSELPTNFDYSRSSSLVEKTNRYRKLIATYFGDIEVGSLNEANGNILIGNVYFSDFILDYLNGKIVENNNRLFKKIGLINYYENTKNYLVKYKIFEKINSEMKSNEQSFSGNELKDFTQGVVYLKAKVLAGYDVLLFPDSTNAAYLANQNSIIENEKKNIGYGNFSPSKSVIDENKKIIKNTVLGIDIYSQNIDYMGSYNILDKTYELGSEIQVLRYLVDNRNRLYMIEERKNGTPTKLVYFNSSGKPFFELDIQNYNTFYFDLDNSKETKNKYNEALKLYNNF</sequence>
<keyword evidence="1" id="KW-0175">Coiled coil</keyword>
<protein>
    <submittedName>
        <fullName evidence="2">Uncharacterized protein</fullName>
    </submittedName>
</protein>
<dbReference type="RefSeq" id="WP_073185677.1">
    <property type="nucleotide sequence ID" value="NZ_FQXI01000021.1"/>
</dbReference>
<evidence type="ECO:0000256" key="1">
    <source>
        <dbReference type="SAM" id="Coils"/>
    </source>
</evidence>
<dbReference type="STRING" id="1120995.SAMN02745245_01893"/>
<accession>A0A1M5UVA1</accession>
<gene>
    <name evidence="2" type="ORF">SAMN02745245_01893</name>
</gene>
<dbReference type="OrthoDB" id="1699234at2"/>
<dbReference type="Proteomes" id="UP000184032">
    <property type="component" value="Unassembled WGS sequence"/>
</dbReference>
<evidence type="ECO:0000313" key="3">
    <source>
        <dbReference type="Proteomes" id="UP000184032"/>
    </source>
</evidence>
<dbReference type="AlphaFoldDB" id="A0A1M5UVA1"/>
<proteinExistence type="predicted"/>
<keyword evidence="3" id="KW-1185">Reference proteome</keyword>
<feature type="coiled-coil region" evidence="1">
    <location>
        <begin position="38"/>
        <end position="86"/>
    </location>
</feature>
<dbReference type="EMBL" id="FQXI01000021">
    <property type="protein sequence ID" value="SHH66901.1"/>
    <property type="molecule type" value="Genomic_DNA"/>
</dbReference>
<organism evidence="2 3">
    <name type="scientific">Anaerosphaera aminiphila DSM 21120</name>
    <dbReference type="NCBI Taxonomy" id="1120995"/>
    <lineage>
        <taxon>Bacteria</taxon>
        <taxon>Bacillati</taxon>
        <taxon>Bacillota</taxon>
        <taxon>Tissierellia</taxon>
        <taxon>Tissierellales</taxon>
        <taxon>Peptoniphilaceae</taxon>
        <taxon>Anaerosphaera</taxon>
    </lineage>
</organism>
<reference evidence="3" key="1">
    <citation type="submission" date="2016-11" db="EMBL/GenBank/DDBJ databases">
        <authorList>
            <person name="Varghese N."/>
            <person name="Submissions S."/>
        </authorList>
    </citation>
    <scope>NUCLEOTIDE SEQUENCE [LARGE SCALE GENOMIC DNA]</scope>
    <source>
        <strain evidence="3">DSM 21120</strain>
    </source>
</reference>
<evidence type="ECO:0000313" key="2">
    <source>
        <dbReference type="EMBL" id="SHH66901.1"/>
    </source>
</evidence>